<evidence type="ECO:0000256" key="12">
    <source>
        <dbReference type="SAM" id="Phobius"/>
    </source>
</evidence>
<keyword evidence="6 12" id="KW-0812">Transmembrane</keyword>
<keyword evidence="8 12" id="KW-0472">Membrane</keyword>
<dbReference type="GO" id="GO:0072665">
    <property type="term" value="P:protein localization to vacuole"/>
    <property type="evidence" value="ECO:0007669"/>
    <property type="project" value="TreeGrafter"/>
</dbReference>
<protein>
    <recommendedName>
        <fullName evidence="3">Probable lysosomal cobalamin transporter</fullName>
    </recommendedName>
</protein>
<evidence type="ECO:0000256" key="5">
    <source>
        <dbReference type="ARBA" id="ARBA00022628"/>
    </source>
</evidence>
<dbReference type="Pfam" id="PF04791">
    <property type="entry name" value="LMBR1"/>
    <property type="match status" value="1"/>
</dbReference>
<evidence type="ECO:0000256" key="10">
    <source>
        <dbReference type="ARBA" id="ARBA00023285"/>
    </source>
</evidence>
<dbReference type="GO" id="GO:0005774">
    <property type="term" value="C:vacuolar membrane"/>
    <property type="evidence" value="ECO:0007669"/>
    <property type="project" value="TreeGrafter"/>
</dbReference>
<dbReference type="Proteomes" id="UP000603453">
    <property type="component" value="Unassembled WGS sequence"/>
</dbReference>
<evidence type="ECO:0000256" key="1">
    <source>
        <dbReference type="ARBA" id="ARBA00004155"/>
    </source>
</evidence>
<evidence type="ECO:0000313" key="14">
    <source>
        <dbReference type="Proteomes" id="UP000603453"/>
    </source>
</evidence>
<keyword evidence="10" id="KW-0170">Cobalt</keyword>
<sequence length="554" mass="62907">MTAVEGIAWTVYGIIALTSFFLSVLFTRYFQNKYETEFFATVVTILALGLVFSTLCLLPVDIFLVSSTVDVSKGIKKEWATEQVIQRMTFTMSIVYYVCYGLITVFSFILIPFAYFFYEEFGEDQSNKDRIFGALKYTSFFIVISVLLSIFGLFLKPTTKTPKIDLDWFRKLLTDSNGEKAITFVIACLILLGMLVFIGYTAPGLSLLPISLIKGRKGIDAEQEDVENRVAANKERQRVIRSRYIGRNMPKTEADVLDSLEDEERVLSRRLRAILVDKTSLSTKIIMYLRPFEFLLGMFLLCVTLVLVVSIFLTIVDKIASSLCGSQCGYVINHPNLFNPINYIFVKVSTIFPLDYIFMVGLILYFFLATMSGVIYIGIRFLWITLFKIRKGATAPQGLLVTALLLTLSLLALNYTMTTTVAPGYTHFGSQVYCNQTLVNGHRDCTDHNELIVRCDVFGPTDICTPTVSSTMIDRIIVNTPFFGIFFYYSQWVFLVVFLIGFVIALFKRPRNNVDADLQELVDDEEEEELLDRRRNSHRHSIAGSGSGYYQTLT</sequence>
<dbReference type="PANTHER" id="PTHR16130:SF2">
    <property type="entry name" value="LYSOSOMAL COBALAMIN TRANSPORT ESCORT PROTEIN LMBD1"/>
    <property type="match status" value="1"/>
</dbReference>
<keyword evidence="9" id="KW-0458">Lysosome</keyword>
<dbReference type="AlphaFoldDB" id="A0A8H7RCN4"/>
<feature type="transmembrane region" description="Helical" evidence="12">
    <location>
        <begin position="181"/>
        <end position="208"/>
    </location>
</feature>
<accession>A0A8H7RCN4</accession>
<organism evidence="13 14">
    <name type="scientific">Mucor saturninus</name>
    <dbReference type="NCBI Taxonomy" id="64648"/>
    <lineage>
        <taxon>Eukaryota</taxon>
        <taxon>Fungi</taxon>
        <taxon>Fungi incertae sedis</taxon>
        <taxon>Mucoromycota</taxon>
        <taxon>Mucoromycotina</taxon>
        <taxon>Mucoromycetes</taxon>
        <taxon>Mucorales</taxon>
        <taxon>Mucorineae</taxon>
        <taxon>Mucoraceae</taxon>
        <taxon>Mucor</taxon>
    </lineage>
</organism>
<comment type="subcellular location">
    <subcellularLocation>
        <location evidence="1">Lysosome membrane</location>
        <topology evidence="1">Multi-pass membrane protein</topology>
    </subcellularLocation>
</comment>
<feature type="transmembrane region" description="Helical" evidence="12">
    <location>
        <begin position="356"/>
        <end position="379"/>
    </location>
</feature>
<dbReference type="EMBL" id="JAEPRD010000019">
    <property type="protein sequence ID" value="KAG2208519.1"/>
    <property type="molecule type" value="Genomic_DNA"/>
</dbReference>
<gene>
    <name evidence="13" type="ORF">INT47_010215</name>
</gene>
<dbReference type="InterPro" id="IPR050854">
    <property type="entry name" value="LMBD1_LysCbl_Transport"/>
</dbReference>
<dbReference type="PANTHER" id="PTHR16130">
    <property type="entry name" value="LYSOSOMAL COBALAMIN TRANSPORTER-RELATED"/>
    <property type="match status" value="1"/>
</dbReference>
<feature type="transmembrane region" description="Helical" evidence="12">
    <location>
        <begin position="94"/>
        <end position="117"/>
    </location>
</feature>
<evidence type="ECO:0000256" key="9">
    <source>
        <dbReference type="ARBA" id="ARBA00023228"/>
    </source>
</evidence>
<feature type="transmembrane region" description="Helical" evidence="12">
    <location>
        <begin position="137"/>
        <end position="155"/>
    </location>
</feature>
<dbReference type="GO" id="GO:0031419">
    <property type="term" value="F:cobalamin binding"/>
    <property type="evidence" value="ECO:0007669"/>
    <property type="project" value="UniProtKB-KW"/>
</dbReference>
<evidence type="ECO:0000256" key="4">
    <source>
        <dbReference type="ARBA" id="ARBA00022448"/>
    </source>
</evidence>
<feature type="transmembrane region" description="Helical" evidence="12">
    <location>
        <begin position="38"/>
        <end position="60"/>
    </location>
</feature>
<reference evidence="13" key="1">
    <citation type="submission" date="2020-12" db="EMBL/GenBank/DDBJ databases">
        <title>Metabolic potential, ecology and presence of endohyphal bacteria is reflected in genomic diversity of Mucoromycotina.</title>
        <authorList>
            <person name="Muszewska A."/>
            <person name="Okrasinska A."/>
            <person name="Steczkiewicz K."/>
            <person name="Drgas O."/>
            <person name="Orlowska M."/>
            <person name="Perlinska-Lenart U."/>
            <person name="Aleksandrzak-Piekarczyk T."/>
            <person name="Szatraj K."/>
            <person name="Zielenkiewicz U."/>
            <person name="Pilsyk S."/>
            <person name="Malc E."/>
            <person name="Mieczkowski P."/>
            <person name="Kruszewska J.S."/>
            <person name="Biernat P."/>
            <person name="Pawlowska J."/>
        </authorList>
    </citation>
    <scope>NUCLEOTIDE SEQUENCE</scope>
    <source>
        <strain evidence="13">WA0000017839</strain>
    </source>
</reference>
<dbReference type="OrthoDB" id="73273at2759"/>
<name>A0A8H7RCN4_9FUNG</name>
<comment type="similarity">
    <text evidence="2">Belongs to the LIMR family. LMBRD1 subfamily.</text>
</comment>
<evidence type="ECO:0000256" key="7">
    <source>
        <dbReference type="ARBA" id="ARBA00022989"/>
    </source>
</evidence>
<keyword evidence="14" id="KW-1185">Reference proteome</keyword>
<evidence type="ECO:0000256" key="11">
    <source>
        <dbReference type="ARBA" id="ARBA00025515"/>
    </source>
</evidence>
<feature type="transmembrane region" description="Helical" evidence="12">
    <location>
        <begin position="399"/>
        <end position="417"/>
    </location>
</feature>
<feature type="transmembrane region" description="Helical" evidence="12">
    <location>
        <begin position="294"/>
        <end position="316"/>
    </location>
</feature>
<keyword evidence="4" id="KW-0813">Transport</keyword>
<keyword evidence="7 12" id="KW-1133">Transmembrane helix</keyword>
<evidence type="ECO:0000256" key="2">
    <source>
        <dbReference type="ARBA" id="ARBA00009901"/>
    </source>
</evidence>
<feature type="transmembrane region" description="Helical" evidence="12">
    <location>
        <begin position="6"/>
        <end position="26"/>
    </location>
</feature>
<evidence type="ECO:0000313" key="13">
    <source>
        <dbReference type="EMBL" id="KAG2208519.1"/>
    </source>
</evidence>
<evidence type="ECO:0000256" key="8">
    <source>
        <dbReference type="ARBA" id="ARBA00023136"/>
    </source>
</evidence>
<evidence type="ECO:0000256" key="6">
    <source>
        <dbReference type="ARBA" id="ARBA00022692"/>
    </source>
</evidence>
<comment type="function">
    <text evidence="11">Probable lysosomal cobalamin transporter. Required to export cobalamin from lysosomes allowing its conversion to cofactors.</text>
</comment>
<comment type="caution">
    <text evidence="13">The sequence shown here is derived from an EMBL/GenBank/DDBJ whole genome shotgun (WGS) entry which is preliminary data.</text>
</comment>
<proteinExistence type="inferred from homology"/>
<evidence type="ECO:0000256" key="3">
    <source>
        <dbReference type="ARBA" id="ARBA00017088"/>
    </source>
</evidence>
<dbReference type="InterPro" id="IPR006876">
    <property type="entry name" value="LMBR1-like_membr_prot"/>
</dbReference>
<feature type="transmembrane region" description="Helical" evidence="12">
    <location>
        <begin position="486"/>
        <end position="507"/>
    </location>
</feature>
<keyword evidence="5" id="KW-0846">Cobalamin</keyword>